<dbReference type="PROSITE" id="PS01124">
    <property type="entry name" value="HTH_ARAC_FAMILY_2"/>
    <property type="match status" value="1"/>
</dbReference>
<evidence type="ECO:0000313" key="5">
    <source>
        <dbReference type="EMBL" id="MBP4137036.1"/>
    </source>
</evidence>
<dbReference type="GO" id="GO:0043565">
    <property type="term" value="F:sequence-specific DNA binding"/>
    <property type="evidence" value="ECO:0007669"/>
    <property type="project" value="InterPro"/>
</dbReference>
<evidence type="ECO:0000313" key="6">
    <source>
        <dbReference type="Proteomes" id="UP000675047"/>
    </source>
</evidence>
<reference evidence="5 6" key="1">
    <citation type="submission" date="2021-03" db="EMBL/GenBank/DDBJ databases">
        <title>Flavobacterium Flabelliformis Sp. Nov. And Flavobacterium Geliluteum Sp. Nov., Two Novel Multidrug Resistant Psychrophilic Species Isolated From Antarctica.</title>
        <authorList>
            <person name="Kralova S."/>
            <person name="Busse H.J."/>
            <person name="Bezdicek M."/>
            <person name="Nykrynova M."/>
            <person name="Kroupova E."/>
            <person name="Krsek D."/>
            <person name="Sedlacek I."/>
        </authorList>
    </citation>
    <scope>NUCLEOTIDE SEQUENCE [LARGE SCALE GENOMIC DNA]</scope>
    <source>
        <strain evidence="5 6">P7388</strain>
    </source>
</reference>
<dbReference type="InterPro" id="IPR018060">
    <property type="entry name" value="HTH_AraC"/>
</dbReference>
<dbReference type="AlphaFoldDB" id="A0A941AWS4"/>
<sequence>MQTDDKNGMLYLIDGSLNEVISHYYHIYNSDSQNVLKHLSPSLEILLVFNFGTNIQISFNNSTSPHEIKKGCAVIGPVRKMLNYELKEGADAIIVNFRLSGFYRLFKVPLNNFDGETVYDPDQITDQFSFNELFKTLLEMNDLKARLSIISSFIVHYIHKMDDAAQPLIDGEHYFYNPATHPVKAIASDANLTERTVQIRFQKYAGYSPKELLRFLRFKMVLGRLIDDKEKITDMFEIISAFNYHDQSHLIKDFQHFLGTTPQQFIKDLKGKEFFTVGSGTKNPDTFEQ</sequence>
<dbReference type="InterPro" id="IPR046532">
    <property type="entry name" value="DUF6597"/>
</dbReference>
<dbReference type="InterPro" id="IPR050204">
    <property type="entry name" value="AraC_XylS_family_regulators"/>
</dbReference>
<dbReference type="Gene3D" id="1.10.10.60">
    <property type="entry name" value="Homeodomain-like"/>
    <property type="match status" value="1"/>
</dbReference>
<dbReference type="GO" id="GO:0003700">
    <property type="term" value="F:DNA-binding transcription factor activity"/>
    <property type="evidence" value="ECO:0007669"/>
    <property type="project" value="InterPro"/>
</dbReference>
<comment type="caution">
    <text evidence="5">The sequence shown here is derived from an EMBL/GenBank/DDBJ whole genome shotgun (WGS) entry which is preliminary data.</text>
</comment>
<organism evidence="5 6">
    <name type="scientific">Flavobacterium geliluteum</name>
    <dbReference type="NCBI Taxonomy" id="2816120"/>
    <lineage>
        <taxon>Bacteria</taxon>
        <taxon>Pseudomonadati</taxon>
        <taxon>Bacteroidota</taxon>
        <taxon>Flavobacteriia</taxon>
        <taxon>Flavobacteriales</taxon>
        <taxon>Flavobacteriaceae</taxon>
        <taxon>Flavobacterium</taxon>
    </lineage>
</organism>
<dbReference type="SMART" id="SM00342">
    <property type="entry name" value="HTH_ARAC"/>
    <property type="match status" value="1"/>
</dbReference>
<protein>
    <submittedName>
        <fullName evidence="5">Helix-turn-helix transcriptional regulator</fullName>
    </submittedName>
</protein>
<dbReference type="EMBL" id="JAGFBV010000003">
    <property type="protein sequence ID" value="MBP4137036.1"/>
    <property type="molecule type" value="Genomic_DNA"/>
</dbReference>
<keyword evidence="1" id="KW-0805">Transcription regulation</keyword>
<dbReference type="Pfam" id="PF12833">
    <property type="entry name" value="HTH_18"/>
    <property type="match status" value="1"/>
</dbReference>
<dbReference type="PANTHER" id="PTHR46796">
    <property type="entry name" value="HTH-TYPE TRANSCRIPTIONAL ACTIVATOR RHAS-RELATED"/>
    <property type="match status" value="1"/>
</dbReference>
<name>A0A941AWS4_9FLAO</name>
<gene>
    <name evidence="5" type="ORF">J3495_02960</name>
</gene>
<feature type="domain" description="HTH araC/xylS-type" evidence="4">
    <location>
        <begin position="183"/>
        <end position="268"/>
    </location>
</feature>
<dbReference type="Proteomes" id="UP000675047">
    <property type="component" value="Unassembled WGS sequence"/>
</dbReference>
<keyword evidence="2" id="KW-0238">DNA-binding</keyword>
<proteinExistence type="predicted"/>
<evidence type="ECO:0000259" key="4">
    <source>
        <dbReference type="PROSITE" id="PS01124"/>
    </source>
</evidence>
<evidence type="ECO:0000256" key="1">
    <source>
        <dbReference type="ARBA" id="ARBA00023015"/>
    </source>
</evidence>
<dbReference type="PANTHER" id="PTHR46796:SF13">
    <property type="entry name" value="HTH-TYPE TRANSCRIPTIONAL ACTIVATOR RHAS"/>
    <property type="match status" value="1"/>
</dbReference>
<dbReference type="RefSeq" id="WP_210665079.1">
    <property type="nucleotide sequence ID" value="NZ_JAGFBV010000003.1"/>
</dbReference>
<keyword evidence="6" id="KW-1185">Reference proteome</keyword>
<keyword evidence="3" id="KW-0804">Transcription</keyword>
<evidence type="ECO:0000256" key="2">
    <source>
        <dbReference type="ARBA" id="ARBA00023125"/>
    </source>
</evidence>
<evidence type="ECO:0000256" key="3">
    <source>
        <dbReference type="ARBA" id="ARBA00023163"/>
    </source>
</evidence>
<accession>A0A941AWS4</accession>
<dbReference type="Pfam" id="PF20240">
    <property type="entry name" value="DUF6597"/>
    <property type="match status" value="1"/>
</dbReference>